<accession>A0ABQ7NTN0</accession>
<evidence type="ECO:0000259" key="6">
    <source>
        <dbReference type="SMART" id="SM00856"/>
    </source>
</evidence>
<dbReference type="InterPro" id="IPR006501">
    <property type="entry name" value="Pectinesterase_inhib_dom"/>
</dbReference>
<feature type="coiled-coil region" evidence="3">
    <location>
        <begin position="263"/>
        <end position="290"/>
    </location>
</feature>
<sequence length="500" mass="54613">MLRFIILSLTLIALINSSNIQRTTATPPAKYQNYKTYVKTACNSTTYPAMCYNSLSSYSSTIKSDPIKLCITSLNINLKSAKKASSVVSSLLKKAKSTSSPEVPILKDCLEEMKDTVDELKQATAEMKNLNGGGISKEEHLRNVKTWVSAALTDETTCTDELEEGEANADTKKKVKKAVSELSRTTSNTLALMTNYIACNSTTYPAMCYNSLSSYSSTIKSDPIKLCITSLNINLKSAKKASSVVSSLLKKAKSTSSPEVPILKDCLEEMKDTVDELKQATAEMKNLNGGGISKEEHLRNVKTWVSSALTDESTCTDELEEGEANADTKKKVKKAISELSWTTSNTLALMTNYLALIALINSSNIPITTATPPGINQNDKKFVQTACNSTPYPTMCYYSLSSAYSSTIKSDPIKLCLTSLNVNLKSAKSASSIVSSLLKKVAFSPEVPNILKGCLKEMKDTADELKQVFAEIIKGLDSRPEESQRGRLKGSWKRGRARRR</sequence>
<feature type="domain" description="Pectinesterase inhibitor" evidence="6">
    <location>
        <begin position="194"/>
        <end position="349"/>
    </location>
</feature>
<gene>
    <name evidence="7" type="primary">A01p017780.1_BraROA</name>
    <name evidence="7" type="ORF">IGI04_001488</name>
</gene>
<feature type="domain" description="Pectinesterase inhibitor" evidence="6">
    <location>
        <begin position="378"/>
        <end position="491"/>
    </location>
</feature>
<evidence type="ECO:0000256" key="1">
    <source>
        <dbReference type="ARBA" id="ARBA00022729"/>
    </source>
</evidence>
<dbReference type="InterPro" id="IPR035513">
    <property type="entry name" value="Invertase/methylesterase_inhib"/>
</dbReference>
<comment type="caution">
    <text evidence="7">The sequence shown here is derived from an EMBL/GenBank/DDBJ whole genome shotgun (WGS) entry which is preliminary data.</text>
</comment>
<evidence type="ECO:0000256" key="5">
    <source>
        <dbReference type="SAM" id="SignalP"/>
    </source>
</evidence>
<evidence type="ECO:0000256" key="4">
    <source>
        <dbReference type="SAM" id="MobiDB-lite"/>
    </source>
</evidence>
<feature type="signal peptide" evidence="5">
    <location>
        <begin position="1"/>
        <end position="17"/>
    </location>
</feature>
<reference evidence="7 8" key="1">
    <citation type="submission" date="2021-03" db="EMBL/GenBank/DDBJ databases">
        <authorList>
            <person name="King G.J."/>
            <person name="Bancroft I."/>
            <person name="Baten A."/>
            <person name="Bloomfield J."/>
            <person name="Borpatragohain P."/>
            <person name="He Z."/>
            <person name="Irish N."/>
            <person name="Irwin J."/>
            <person name="Liu K."/>
            <person name="Mauleon R.P."/>
            <person name="Moore J."/>
            <person name="Morris R."/>
            <person name="Ostergaard L."/>
            <person name="Wang B."/>
            <person name="Wells R."/>
        </authorList>
    </citation>
    <scope>NUCLEOTIDE SEQUENCE [LARGE SCALE GENOMIC DNA]</scope>
    <source>
        <strain evidence="7">R-o-18</strain>
        <tissue evidence="7">Leaf</tissue>
    </source>
</reference>
<keyword evidence="3" id="KW-0175">Coiled coil</keyword>
<evidence type="ECO:0000313" key="7">
    <source>
        <dbReference type="EMBL" id="KAG5413921.1"/>
    </source>
</evidence>
<feature type="compositionally biased region" description="Basic residues" evidence="4">
    <location>
        <begin position="486"/>
        <end position="500"/>
    </location>
</feature>
<evidence type="ECO:0000256" key="3">
    <source>
        <dbReference type="SAM" id="Coils"/>
    </source>
</evidence>
<evidence type="ECO:0000256" key="2">
    <source>
        <dbReference type="ARBA" id="ARBA00038471"/>
    </source>
</evidence>
<feature type="chain" id="PRO_5046731421" description="Pectinesterase inhibitor domain-containing protein" evidence="5">
    <location>
        <begin position="18"/>
        <end position="500"/>
    </location>
</feature>
<dbReference type="SMART" id="SM00856">
    <property type="entry name" value="PMEI"/>
    <property type="match status" value="3"/>
</dbReference>
<dbReference type="InterPro" id="IPR051955">
    <property type="entry name" value="PME_Inhibitor"/>
</dbReference>
<organism evidence="7 8">
    <name type="scientific">Brassica rapa subsp. trilocularis</name>
    <dbReference type="NCBI Taxonomy" id="1813537"/>
    <lineage>
        <taxon>Eukaryota</taxon>
        <taxon>Viridiplantae</taxon>
        <taxon>Streptophyta</taxon>
        <taxon>Embryophyta</taxon>
        <taxon>Tracheophyta</taxon>
        <taxon>Spermatophyta</taxon>
        <taxon>Magnoliopsida</taxon>
        <taxon>eudicotyledons</taxon>
        <taxon>Gunneridae</taxon>
        <taxon>Pentapetalae</taxon>
        <taxon>rosids</taxon>
        <taxon>malvids</taxon>
        <taxon>Brassicales</taxon>
        <taxon>Brassicaceae</taxon>
        <taxon>Brassiceae</taxon>
        <taxon>Brassica</taxon>
    </lineage>
</organism>
<dbReference type="SUPFAM" id="SSF101148">
    <property type="entry name" value="Plant invertase/pectin methylesterase inhibitor"/>
    <property type="match status" value="3"/>
</dbReference>
<dbReference type="EMBL" id="JADBGQ010000001">
    <property type="protein sequence ID" value="KAG5413921.1"/>
    <property type="molecule type" value="Genomic_DNA"/>
</dbReference>
<feature type="domain" description="Pectinesterase inhibitor" evidence="6">
    <location>
        <begin position="33"/>
        <end position="192"/>
    </location>
</feature>
<name>A0ABQ7NTN0_BRACM</name>
<protein>
    <recommendedName>
        <fullName evidence="6">Pectinesterase inhibitor domain-containing protein</fullName>
    </recommendedName>
</protein>
<dbReference type="NCBIfam" id="TIGR01614">
    <property type="entry name" value="PME_inhib"/>
    <property type="match status" value="3"/>
</dbReference>
<proteinExistence type="inferred from homology"/>
<feature type="region of interest" description="Disordered" evidence="4">
    <location>
        <begin position="478"/>
        <end position="500"/>
    </location>
</feature>
<feature type="coiled-coil region" evidence="3">
    <location>
        <begin position="106"/>
        <end position="133"/>
    </location>
</feature>
<dbReference type="PANTHER" id="PTHR31080">
    <property type="entry name" value="PECTINESTERASE INHIBITOR-LIKE"/>
    <property type="match status" value="1"/>
</dbReference>
<evidence type="ECO:0000313" key="8">
    <source>
        <dbReference type="Proteomes" id="UP000823674"/>
    </source>
</evidence>
<dbReference type="CDD" id="cd15798">
    <property type="entry name" value="PMEI-like_3"/>
    <property type="match status" value="2"/>
</dbReference>
<dbReference type="PANTHER" id="PTHR31080:SF119">
    <property type="entry name" value="PECTINESTERASE INHIBITOR 4"/>
    <property type="match status" value="1"/>
</dbReference>
<keyword evidence="8" id="KW-1185">Reference proteome</keyword>
<keyword evidence="1 5" id="KW-0732">Signal</keyword>
<dbReference type="Proteomes" id="UP000823674">
    <property type="component" value="Chromosome A01"/>
</dbReference>
<comment type="similarity">
    <text evidence="2">Belongs to the PMEI family.</text>
</comment>
<dbReference type="Pfam" id="PF04043">
    <property type="entry name" value="PMEI"/>
    <property type="match status" value="3"/>
</dbReference>
<dbReference type="Gene3D" id="1.20.140.40">
    <property type="entry name" value="Invertase/pectin methylesterase inhibitor family protein"/>
    <property type="match status" value="3"/>
</dbReference>